<protein>
    <recommendedName>
        <fullName evidence="3">CCHC-type domain-containing protein</fullName>
    </recommendedName>
</protein>
<evidence type="ECO:0000313" key="5">
    <source>
        <dbReference type="Proteomes" id="UP001151516"/>
    </source>
</evidence>
<evidence type="ECO:0000313" key="4">
    <source>
        <dbReference type="EMBL" id="KAJ2682868.1"/>
    </source>
</evidence>
<proteinExistence type="predicted"/>
<keyword evidence="1" id="KW-0862">Zinc</keyword>
<comment type="caution">
    <text evidence="4">The sequence shown here is derived from an EMBL/GenBank/DDBJ whole genome shotgun (WGS) entry which is preliminary data.</text>
</comment>
<sequence length="287" mass="32924">MVVTRSTSIYSATPTEANQTSIGISVYRLIALLKSEQIMGIGCTYTRDINPETWLEYMKGEIDRILFRYGGTQDVTFHSKICLAHNDEKVDGNWQMRVGNLTWDMFVMVFCNRYNKGYTLTGLLNRLMSMEPKDFATYRDYCYEFESVCYRQPSRKFPGHTLAIDLLFEKLPTELWKKIPRTDDEKLDDAVIAISTNPYSSMSAKESVESFAVPALPLPSQASLCRCCGQSGHIARHCSQCAYCREDHNIKDCPYEGCWKSQVPKEKRRPLRPRQGSAKRPRTDSDL</sequence>
<accession>A0A9W8GEH2</accession>
<gene>
    <name evidence="4" type="ORF">IWW39_005806</name>
</gene>
<feature type="compositionally biased region" description="Basic residues" evidence="2">
    <location>
        <begin position="266"/>
        <end position="280"/>
    </location>
</feature>
<keyword evidence="1" id="KW-0863">Zinc-finger</keyword>
<reference evidence="4" key="1">
    <citation type="submission" date="2022-07" db="EMBL/GenBank/DDBJ databases">
        <title>Phylogenomic reconstructions and comparative analyses of Kickxellomycotina fungi.</title>
        <authorList>
            <person name="Reynolds N.K."/>
            <person name="Stajich J.E."/>
            <person name="Barry K."/>
            <person name="Grigoriev I.V."/>
            <person name="Crous P."/>
            <person name="Smith M.E."/>
        </authorList>
    </citation>
    <scope>NUCLEOTIDE SEQUENCE</scope>
    <source>
        <strain evidence="4">CBS 109367</strain>
    </source>
</reference>
<keyword evidence="1" id="KW-0479">Metal-binding</keyword>
<dbReference type="GO" id="GO:0003676">
    <property type="term" value="F:nucleic acid binding"/>
    <property type="evidence" value="ECO:0007669"/>
    <property type="project" value="InterPro"/>
</dbReference>
<organism evidence="4 5">
    <name type="scientific">Coemansia spiralis</name>
    <dbReference type="NCBI Taxonomy" id="417178"/>
    <lineage>
        <taxon>Eukaryota</taxon>
        <taxon>Fungi</taxon>
        <taxon>Fungi incertae sedis</taxon>
        <taxon>Zoopagomycota</taxon>
        <taxon>Kickxellomycotina</taxon>
        <taxon>Kickxellomycetes</taxon>
        <taxon>Kickxellales</taxon>
        <taxon>Kickxellaceae</taxon>
        <taxon>Coemansia</taxon>
    </lineage>
</organism>
<dbReference type="PROSITE" id="PS50158">
    <property type="entry name" value="ZF_CCHC"/>
    <property type="match status" value="1"/>
</dbReference>
<dbReference type="EMBL" id="JANBTX010000354">
    <property type="protein sequence ID" value="KAJ2682868.1"/>
    <property type="molecule type" value="Genomic_DNA"/>
</dbReference>
<dbReference type="Proteomes" id="UP001151516">
    <property type="component" value="Unassembled WGS sequence"/>
</dbReference>
<dbReference type="AlphaFoldDB" id="A0A9W8GEH2"/>
<keyword evidence="5" id="KW-1185">Reference proteome</keyword>
<evidence type="ECO:0000256" key="1">
    <source>
        <dbReference type="PROSITE-ProRule" id="PRU00047"/>
    </source>
</evidence>
<evidence type="ECO:0000259" key="3">
    <source>
        <dbReference type="PROSITE" id="PS50158"/>
    </source>
</evidence>
<dbReference type="InterPro" id="IPR001878">
    <property type="entry name" value="Znf_CCHC"/>
</dbReference>
<feature type="domain" description="CCHC-type" evidence="3">
    <location>
        <begin position="225"/>
        <end position="240"/>
    </location>
</feature>
<evidence type="ECO:0000256" key="2">
    <source>
        <dbReference type="SAM" id="MobiDB-lite"/>
    </source>
</evidence>
<feature type="region of interest" description="Disordered" evidence="2">
    <location>
        <begin position="263"/>
        <end position="287"/>
    </location>
</feature>
<name>A0A9W8GEH2_9FUNG</name>
<dbReference type="GO" id="GO:0008270">
    <property type="term" value="F:zinc ion binding"/>
    <property type="evidence" value="ECO:0007669"/>
    <property type="project" value="UniProtKB-KW"/>
</dbReference>